<evidence type="ECO:0000313" key="11">
    <source>
        <dbReference type="Proteomes" id="UP000444980"/>
    </source>
</evidence>
<keyword evidence="6" id="KW-0560">Oxidoreductase</keyword>
<dbReference type="InterPro" id="IPR006314">
    <property type="entry name" value="Dyp_peroxidase"/>
</dbReference>
<evidence type="ECO:0000256" key="4">
    <source>
        <dbReference type="ARBA" id="ARBA00022723"/>
    </source>
</evidence>
<organism evidence="10 11">
    <name type="scientific">Gordonia crocea</name>
    <dbReference type="NCBI Taxonomy" id="589162"/>
    <lineage>
        <taxon>Bacteria</taxon>
        <taxon>Bacillati</taxon>
        <taxon>Actinomycetota</taxon>
        <taxon>Actinomycetes</taxon>
        <taxon>Mycobacteriales</taxon>
        <taxon>Gordoniaceae</taxon>
        <taxon>Gordonia</taxon>
    </lineage>
</organism>
<gene>
    <name evidence="10" type="ORF">nbrc107697_11250</name>
</gene>
<name>A0A7I9UW65_9ACTN</name>
<evidence type="ECO:0000256" key="6">
    <source>
        <dbReference type="ARBA" id="ARBA00023002"/>
    </source>
</evidence>
<keyword evidence="5" id="KW-0732">Signal</keyword>
<dbReference type="EMBL" id="BJOU01000001">
    <property type="protein sequence ID" value="GED97086.1"/>
    <property type="molecule type" value="Genomic_DNA"/>
</dbReference>
<evidence type="ECO:0000256" key="7">
    <source>
        <dbReference type="ARBA" id="ARBA00023004"/>
    </source>
</evidence>
<dbReference type="AlphaFoldDB" id="A0A7I9UW65"/>
<dbReference type="SUPFAM" id="SSF54909">
    <property type="entry name" value="Dimeric alpha+beta barrel"/>
    <property type="match status" value="1"/>
</dbReference>
<dbReference type="Proteomes" id="UP000444980">
    <property type="component" value="Unassembled WGS sequence"/>
</dbReference>
<reference evidence="11" key="1">
    <citation type="submission" date="2019-06" db="EMBL/GenBank/DDBJ databases">
        <title>Gordonia isolated from sludge of a wastewater treatment plant.</title>
        <authorList>
            <person name="Tamura T."/>
            <person name="Aoyama K."/>
            <person name="Kang Y."/>
            <person name="Saito S."/>
            <person name="Akiyama N."/>
            <person name="Yazawa K."/>
            <person name="Gonoi T."/>
            <person name="Mikami Y."/>
        </authorList>
    </citation>
    <scope>NUCLEOTIDE SEQUENCE [LARGE SCALE GENOMIC DNA]</scope>
    <source>
        <strain evidence="11">NBRC 107697</strain>
    </source>
</reference>
<dbReference type="InterPro" id="IPR048328">
    <property type="entry name" value="Dyp_perox_C"/>
</dbReference>
<keyword evidence="4" id="KW-0479">Metal-binding</keyword>
<evidence type="ECO:0000256" key="5">
    <source>
        <dbReference type="ARBA" id="ARBA00022729"/>
    </source>
</evidence>
<comment type="cofactor">
    <cofactor evidence="1">
        <name>heme b</name>
        <dbReference type="ChEBI" id="CHEBI:60344"/>
    </cofactor>
</comment>
<keyword evidence="2" id="KW-0575">Peroxidase</keyword>
<comment type="caution">
    <text evidence="10">The sequence shown here is derived from an EMBL/GenBank/DDBJ whole genome shotgun (WGS) entry which is preliminary data.</text>
</comment>
<keyword evidence="11" id="KW-1185">Reference proteome</keyword>
<evidence type="ECO:0000259" key="9">
    <source>
        <dbReference type="Pfam" id="PF20628"/>
    </source>
</evidence>
<dbReference type="PROSITE" id="PS51404">
    <property type="entry name" value="DYP_PEROXIDASE"/>
    <property type="match status" value="1"/>
</dbReference>
<dbReference type="NCBIfam" id="TIGR01413">
    <property type="entry name" value="Dyp_perox_fam"/>
    <property type="match status" value="1"/>
</dbReference>
<dbReference type="GO" id="GO:0046872">
    <property type="term" value="F:metal ion binding"/>
    <property type="evidence" value="ECO:0007669"/>
    <property type="project" value="UniProtKB-KW"/>
</dbReference>
<dbReference type="GO" id="GO:0004601">
    <property type="term" value="F:peroxidase activity"/>
    <property type="evidence" value="ECO:0007669"/>
    <property type="project" value="UniProtKB-KW"/>
</dbReference>
<dbReference type="Pfam" id="PF20628">
    <property type="entry name" value="Dyp_perox_C"/>
    <property type="match status" value="1"/>
</dbReference>
<evidence type="ECO:0000313" key="10">
    <source>
        <dbReference type="EMBL" id="GED97086.1"/>
    </source>
</evidence>
<evidence type="ECO:0000256" key="3">
    <source>
        <dbReference type="ARBA" id="ARBA00022617"/>
    </source>
</evidence>
<keyword evidence="7" id="KW-0408">Iron</keyword>
<dbReference type="GO" id="GO:0020037">
    <property type="term" value="F:heme binding"/>
    <property type="evidence" value="ECO:0007669"/>
    <property type="project" value="InterPro"/>
</dbReference>
<protein>
    <recommendedName>
        <fullName evidence="9">Dyp-type peroxidase C-terminal domain-containing protein</fullName>
    </recommendedName>
</protein>
<accession>A0A7I9UW65</accession>
<comment type="similarity">
    <text evidence="8">Belongs to the DyP-type peroxidase family.</text>
</comment>
<feature type="domain" description="Dyp-type peroxidase C-terminal" evidence="9">
    <location>
        <begin position="1"/>
        <end position="145"/>
    </location>
</feature>
<proteinExistence type="inferred from homology"/>
<keyword evidence="3" id="KW-0349">Heme</keyword>
<dbReference type="GO" id="GO:0005829">
    <property type="term" value="C:cytosol"/>
    <property type="evidence" value="ECO:0007669"/>
    <property type="project" value="TreeGrafter"/>
</dbReference>
<dbReference type="PANTHER" id="PTHR30521:SF4">
    <property type="entry name" value="DEFERROCHELATASE"/>
    <property type="match status" value="1"/>
</dbReference>
<dbReference type="InterPro" id="IPR011008">
    <property type="entry name" value="Dimeric_a/b-barrel"/>
</dbReference>
<sequence>MTGGSYLVTRRIRMDIEPWDRSNLLEQEQIIGREKGSGAPLGQDAEFADPNFAITTGAAPLIPADSHVRLAHPEFNDGVRLLRRGYNFTDGSDGFGHLDAGLFFIAFCRDPGKQFVPMQRKLMLDDALTEYLIPNGSAVFACPPGLSDGQWWGQALFG</sequence>
<evidence type="ECO:0000256" key="8">
    <source>
        <dbReference type="ARBA" id="ARBA00025737"/>
    </source>
</evidence>
<dbReference type="PANTHER" id="PTHR30521">
    <property type="entry name" value="DEFERROCHELATASE/PEROXIDASE"/>
    <property type="match status" value="1"/>
</dbReference>
<evidence type="ECO:0000256" key="1">
    <source>
        <dbReference type="ARBA" id="ARBA00001970"/>
    </source>
</evidence>
<evidence type="ECO:0000256" key="2">
    <source>
        <dbReference type="ARBA" id="ARBA00022559"/>
    </source>
</evidence>